<feature type="compositionally biased region" description="Polar residues" evidence="1">
    <location>
        <begin position="370"/>
        <end position="380"/>
    </location>
</feature>
<feature type="compositionally biased region" description="Gly residues" evidence="1">
    <location>
        <begin position="341"/>
        <end position="354"/>
    </location>
</feature>
<reference evidence="2" key="1">
    <citation type="submission" date="2019-05" db="EMBL/GenBank/DDBJ databases">
        <title>Annotation for the trematode Fasciolopsis buski.</title>
        <authorList>
            <person name="Choi Y.-J."/>
        </authorList>
    </citation>
    <scope>NUCLEOTIDE SEQUENCE</scope>
    <source>
        <strain evidence="2">HT</strain>
        <tissue evidence="2">Whole worm</tissue>
    </source>
</reference>
<name>A0A8E0S0P4_9TREM</name>
<accession>A0A8E0S0P4</accession>
<evidence type="ECO:0000256" key="1">
    <source>
        <dbReference type="SAM" id="MobiDB-lite"/>
    </source>
</evidence>
<dbReference type="EMBL" id="LUCM01001955">
    <property type="protein sequence ID" value="KAA0198068.1"/>
    <property type="molecule type" value="Genomic_DNA"/>
</dbReference>
<feature type="compositionally biased region" description="Pro residues" evidence="1">
    <location>
        <begin position="296"/>
        <end position="322"/>
    </location>
</feature>
<feature type="compositionally biased region" description="Polar residues" evidence="1">
    <location>
        <begin position="254"/>
        <end position="263"/>
    </location>
</feature>
<feature type="region of interest" description="Disordered" evidence="1">
    <location>
        <begin position="177"/>
        <end position="198"/>
    </location>
</feature>
<comment type="caution">
    <text evidence="2">The sequence shown here is derived from an EMBL/GenBank/DDBJ whole genome shotgun (WGS) entry which is preliminary data.</text>
</comment>
<organism evidence="2 3">
    <name type="scientific">Fasciolopsis buskii</name>
    <dbReference type="NCBI Taxonomy" id="27845"/>
    <lineage>
        <taxon>Eukaryota</taxon>
        <taxon>Metazoa</taxon>
        <taxon>Spiralia</taxon>
        <taxon>Lophotrochozoa</taxon>
        <taxon>Platyhelminthes</taxon>
        <taxon>Trematoda</taxon>
        <taxon>Digenea</taxon>
        <taxon>Plagiorchiida</taxon>
        <taxon>Echinostomata</taxon>
        <taxon>Echinostomatoidea</taxon>
        <taxon>Fasciolidae</taxon>
        <taxon>Fasciolopsis</taxon>
    </lineage>
</organism>
<dbReference type="AlphaFoldDB" id="A0A8E0S0P4"/>
<keyword evidence="3" id="KW-1185">Reference proteome</keyword>
<feature type="compositionally biased region" description="Polar residues" evidence="1">
    <location>
        <begin position="179"/>
        <end position="189"/>
    </location>
</feature>
<feature type="region of interest" description="Disordered" evidence="1">
    <location>
        <begin position="215"/>
        <end position="380"/>
    </location>
</feature>
<gene>
    <name evidence="2" type="ORF">FBUS_09474</name>
</gene>
<feature type="compositionally biased region" description="Polar residues" evidence="1">
    <location>
        <begin position="273"/>
        <end position="283"/>
    </location>
</feature>
<proteinExistence type="predicted"/>
<evidence type="ECO:0000313" key="2">
    <source>
        <dbReference type="EMBL" id="KAA0198068.1"/>
    </source>
</evidence>
<evidence type="ECO:0000313" key="3">
    <source>
        <dbReference type="Proteomes" id="UP000728185"/>
    </source>
</evidence>
<feature type="compositionally biased region" description="Polar residues" evidence="1">
    <location>
        <begin position="42"/>
        <end position="55"/>
    </location>
</feature>
<dbReference type="OrthoDB" id="6264927at2759"/>
<feature type="region of interest" description="Disordered" evidence="1">
    <location>
        <begin position="71"/>
        <end position="108"/>
    </location>
</feature>
<feature type="non-terminal residue" evidence="2">
    <location>
        <position position="1"/>
    </location>
</feature>
<sequence length="380" mass="38704">RSEENKEFDPLNPSRESSATARVFEGDVSAVQPKGSIPDNLNGGSSEASSVQARTDTLAVQGAGEEISAMAGRTENSFRPLTPAGTFPSQTRPDLSTKGIPPRPNSVMAAGSAVTSSIAHHGPQSSFQTAPPTQYTAFQPHQTDLSKSFGQTSHVGETDASVPLVSVGASNPLMPPAPGTQTLQRQSVPANGPPTVGPYGRHIAPMNTRPGGTLITPPPPLTGGVGSTMYSSSTVGGSDQLGVSHPPIQPPPTISQMAPRTSGPQGGQPPPLNASQTGTQPGSNVPHPFSPYSSGPVPPPPLPPPASSAVQPPRPLHPPMPLSHPSASSMFAPVGVPFQGPAGGGPMMSGGGGWPPKPGSADPQMYFNPSGVQSSIYQPR</sequence>
<feature type="region of interest" description="Disordered" evidence="1">
    <location>
        <begin position="1"/>
        <end position="55"/>
    </location>
</feature>
<protein>
    <submittedName>
        <fullName evidence="2">Uncharacterized protein</fullName>
    </submittedName>
</protein>
<dbReference type="Proteomes" id="UP000728185">
    <property type="component" value="Unassembled WGS sequence"/>
</dbReference>